<comment type="caution">
    <text evidence="1">The sequence shown here is derived from an EMBL/GenBank/DDBJ whole genome shotgun (WGS) entry which is preliminary data.</text>
</comment>
<gene>
    <name evidence="1" type="ORF">GCM10007216_04850</name>
</gene>
<protein>
    <submittedName>
        <fullName evidence="1">Uncharacterized protein</fullName>
    </submittedName>
</protein>
<keyword evidence="2" id="KW-1185">Reference proteome</keyword>
<sequence>MGWMIIVVIAYLPIFYRIHRRLRLLEKEVKRQKGEHGTFKTASIR</sequence>
<reference evidence="2" key="1">
    <citation type="journal article" date="2019" name="Int. J. Syst. Evol. Microbiol.">
        <title>The Global Catalogue of Microorganisms (GCM) 10K type strain sequencing project: providing services to taxonomists for standard genome sequencing and annotation.</title>
        <authorList>
            <consortium name="The Broad Institute Genomics Platform"/>
            <consortium name="The Broad Institute Genome Sequencing Center for Infectious Disease"/>
            <person name="Wu L."/>
            <person name="Ma J."/>
        </authorList>
    </citation>
    <scope>NUCLEOTIDE SEQUENCE [LARGE SCALE GENOMIC DNA]</scope>
    <source>
        <strain evidence="2">CCM 7282</strain>
    </source>
</reference>
<evidence type="ECO:0000313" key="2">
    <source>
        <dbReference type="Proteomes" id="UP000619534"/>
    </source>
</evidence>
<dbReference type="Proteomes" id="UP000619534">
    <property type="component" value="Unassembled WGS sequence"/>
</dbReference>
<proteinExistence type="predicted"/>
<accession>A0ABQ1NIE2</accession>
<organism evidence="1 2">
    <name type="scientific">Thalassobacillus devorans</name>
    <dbReference type="NCBI Taxonomy" id="279813"/>
    <lineage>
        <taxon>Bacteria</taxon>
        <taxon>Bacillati</taxon>
        <taxon>Bacillota</taxon>
        <taxon>Bacilli</taxon>
        <taxon>Bacillales</taxon>
        <taxon>Bacillaceae</taxon>
        <taxon>Thalassobacillus</taxon>
    </lineage>
</organism>
<evidence type="ECO:0000313" key="1">
    <source>
        <dbReference type="EMBL" id="GGC77362.1"/>
    </source>
</evidence>
<dbReference type="EMBL" id="BMCJ01000001">
    <property type="protein sequence ID" value="GGC77362.1"/>
    <property type="molecule type" value="Genomic_DNA"/>
</dbReference>
<name>A0ABQ1NIE2_9BACI</name>